<dbReference type="RefSeq" id="WP_379957530.1">
    <property type="nucleotide sequence ID" value="NZ_JAUYVI010000005.1"/>
</dbReference>
<gene>
    <name evidence="3" type="ORF">Q8A70_17550</name>
</gene>
<comment type="caution">
    <text evidence="3">The sequence shown here is derived from an EMBL/GenBank/DDBJ whole genome shotgun (WGS) entry which is preliminary data.</text>
</comment>
<organism evidence="3 4">
    <name type="scientific">Dongia sedimenti</name>
    <dbReference type="NCBI Taxonomy" id="3064282"/>
    <lineage>
        <taxon>Bacteria</taxon>
        <taxon>Pseudomonadati</taxon>
        <taxon>Pseudomonadota</taxon>
        <taxon>Alphaproteobacteria</taxon>
        <taxon>Rhodospirillales</taxon>
        <taxon>Dongiaceae</taxon>
        <taxon>Dongia</taxon>
    </lineage>
</organism>
<feature type="domain" description="VTT" evidence="2">
    <location>
        <begin position="51"/>
        <end position="157"/>
    </location>
</feature>
<dbReference type="Proteomes" id="UP001230156">
    <property type="component" value="Unassembled WGS sequence"/>
</dbReference>
<dbReference type="Pfam" id="PF09335">
    <property type="entry name" value="VTT_dom"/>
    <property type="match status" value="1"/>
</dbReference>
<accession>A0ABU0YP54</accession>
<keyword evidence="4" id="KW-1185">Reference proteome</keyword>
<keyword evidence="1" id="KW-1133">Transmembrane helix</keyword>
<feature type="transmembrane region" description="Helical" evidence="1">
    <location>
        <begin position="171"/>
        <end position="192"/>
    </location>
</feature>
<keyword evidence="1" id="KW-0812">Transmembrane</keyword>
<dbReference type="InterPro" id="IPR032816">
    <property type="entry name" value="VTT_dom"/>
</dbReference>
<sequence>MLRRIYDWVMRLAHHPRAAWALFAVSFTESSFFPIPPDAMLIPMVLADRRKAWFYALICTIASILGALLGYWIGHTLYETVGKPIIAFYHLEAAMQGFIDDFNEYGLWIILVKGLTPIPYKLVTIASGVAGFALTPFILASIVTRGFRFFLVAGLLYFFGEPIRDFIERRLTLVTTLFIVLVVGGFVALKYLG</sequence>
<evidence type="ECO:0000256" key="1">
    <source>
        <dbReference type="SAM" id="Phobius"/>
    </source>
</evidence>
<evidence type="ECO:0000259" key="2">
    <source>
        <dbReference type="Pfam" id="PF09335"/>
    </source>
</evidence>
<name>A0ABU0YP54_9PROT</name>
<keyword evidence="1" id="KW-0472">Membrane</keyword>
<feature type="transmembrane region" description="Helical" evidence="1">
    <location>
        <begin position="137"/>
        <end position="159"/>
    </location>
</feature>
<dbReference type="PANTHER" id="PTHR42709">
    <property type="entry name" value="ALKALINE PHOSPHATASE LIKE PROTEIN"/>
    <property type="match status" value="1"/>
</dbReference>
<dbReference type="EMBL" id="JAUYVI010000005">
    <property type="protein sequence ID" value="MDQ7249497.1"/>
    <property type="molecule type" value="Genomic_DNA"/>
</dbReference>
<feature type="transmembrane region" description="Helical" evidence="1">
    <location>
        <begin position="52"/>
        <end position="73"/>
    </location>
</feature>
<protein>
    <submittedName>
        <fullName evidence="3">YqaA family protein</fullName>
    </submittedName>
</protein>
<proteinExistence type="predicted"/>
<reference evidence="4" key="1">
    <citation type="submission" date="2023-08" db="EMBL/GenBank/DDBJ databases">
        <title>Rhodospirillaceae gen. nov., a novel taxon isolated from the Yangtze River Yuezi River estuary sludge.</title>
        <authorList>
            <person name="Ruan L."/>
        </authorList>
    </citation>
    <scope>NUCLEOTIDE SEQUENCE [LARGE SCALE GENOMIC DNA]</scope>
    <source>
        <strain evidence="4">R-7</strain>
    </source>
</reference>
<evidence type="ECO:0000313" key="3">
    <source>
        <dbReference type="EMBL" id="MDQ7249497.1"/>
    </source>
</evidence>
<dbReference type="InterPro" id="IPR051311">
    <property type="entry name" value="DedA_domain"/>
</dbReference>
<dbReference type="PANTHER" id="PTHR42709:SF11">
    <property type="entry name" value="DEDA FAMILY PROTEIN"/>
    <property type="match status" value="1"/>
</dbReference>
<evidence type="ECO:0000313" key="4">
    <source>
        <dbReference type="Proteomes" id="UP001230156"/>
    </source>
</evidence>